<proteinExistence type="predicted"/>
<reference evidence="2" key="1">
    <citation type="submission" date="2013-09" db="EMBL/GenBank/DDBJ databases">
        <title>Corchorus olitorius genome sequencing.</title>
        <authorList>
            <person name="Alam M."/>
            <person name="Haque M.S."/>
            <person name="Islam M.S."/>
            <person name="Emdad E.M."/>
            <person name="Islam M.M."/>
            <person name="Ahmed B."/>
            <person name="Halim A."/>
            <person name="Hossen Q.M.M."/>
            <person name="Hossain M.Z."/>
            <person name="Ahmed R."/>
            <person name="Khan M.M."/>
            <person name="Islam R."/>
            <person name="Rashid M.M."/>
            <person name="Khan S.A."/>
            <person name="Rahman M.S."/>
            <person name="Alam M."/>
            <person name="Yahiya A.S."/>
            <person name="Khan M.S."/>
            <person name="Azam M.S."/>
            <person name="Haque T."/>
            <person name="Lashkar M.Z.H."/>
            <person name="Akhand A.I."/>
            <person name="Morshed G."/>
            <person name="Roy S."/>
            <person name="Uddin K.S."/>
            <person name="Rabeya T."/>
            <person name="Hossain A.S."/>
            <person name="Chowdhury A."/>
            <person name="Snigdha A.R."/>
            <person name="Mortoza M.S."/>
            <person name="Matin S.A."/>
            <person name="Hoque S.M.E."/>
            <person name="Islam M.K."/>
            <person name="Roy D.K."/>
            <person name="Haider R."/>
            <person name="Moosa M.M."/>
            <person name="Elias S.M."/>
            <person name="Hasan A.M."/>
            <person name="Jahan S."/>
            <person name="Shafiuddin M."/>
            <person name="Mahmood N."/>
            <person name="Shommy N.S."/>
        </authorList>
    </citation>
    <scope>NUCLEOTIDE SEQUENCE [LARGE SCALE GENOMIC DNA]</scope>
    <source>
        <strain evidence="2">cv. O-4</strain>
    </source>
</reference>
<dbReference type="EMBL" id="AWUE01005844">
    <property type="protein sequence ID" value="OMP12834.1"/>
    <property type="molecule type" value="Genomic_DNA"/>
</dbReference>
<name>A0A1R3L0H8_9ROSI</name>
<evidence type="ECO:0000313" key="2">
    <source>
        <dbReference type="Proteomes" id="UP000187203"/>
    </source>
</evidence>
<evidence type="ECO:0000313" key="1">
    <source>
        <dbReference type="EMBL" id="OMP12834.1"/>
    </source>
</evidence>
<organism evidence="1 2">
    <name type="scientific">Corchorus olitorius</name>
    <dbReference type="NCBI Taxonomy" id="93759"/>
    <lineage>
        <taxon>Eukaryota</taxon>
        <taxon>Viridiplantae</taxon>
        <taxon>Streptophyta</taxon>
        <taxon>Embryophyta</taxon>
        <taxon>Tracheophyta</taxon>
        <taxon>Spermatophyta</taxon>
        <taxon>Magnoliopsida</taxon>
        <taxon>eudicotyledons</taxon>
        <taxon>Gunneridae</taxon>
        <taxon>Pentapetalae</taxon>
        <taxon>rosids</taxon>
        <taxon>malvids</taxon>
        <taxon>Malvales</taxon>
        <taxon>Malvaceae</taxon>
        <taxon>Grewioideae</taxon>
        <taxon>Apeibeae</taxon>
        <taxon>Corchorus</taxon>
    </lineage>
</organism>
<protein>
    <submittedName>
        <fullName evidence="1">Fc receptor-like 6</fullName>
    </submittedName>
</protein>
<accession>A0A1R3L0H8</accession>
<keyword evidence="1" id="KW-0675">Receptor</keyword>
<dbReference type="Proteomes" id="UP000187203">
    <property type="component" value="Unassembled WGS sequence"/>
</dbReference>
<gene>
    <name evidence="1" type="ORF">COLO4_02703</name>
</gene>
<comment type="caution">
    <text evidence="1">The sequence shown here is derived from an EMBL/GenBank/DDBJ whole genome shotgun (WGS) entry which is preliminary data.</text>
</comment>
<feature type="non-terminal residue" evidence="1">
    <location>
        <position position="55"/>
    </location>
</feature>
<sequence length="55" mass="5890">QCTITATDASGNTTVNYSCGAGGSISLKTNEPQVFQTDSYQVEMQAYDKSLTYNS</sequence>
<feature type="non-terminal residue" evidence="1">
    <location>
        <position position="1"/>
    </location>
</feature>
<dbReference type="AlphaFoldDB" id="A0A1R3L0H8"/>
<keyword evidence="2" id="KW-1185">Reference proteome</keyword>